<sequence>MLEEEGLEPVEIRQNFTHMSDPMREIEAALISGRLHHDGHPVMNWCISNIVGQYLPGSDDIVRPGKEGRQNKIDGAVGLMMGLGRAMLNSSVMTSVYDEEDIAC</sequence>
<evidence type="ECO:0000313" key="2">
    <source>
        <dbReference type="EMBL" id="VTM54600.1"/>
    </source>
</evidence>
<organism evidence="2">
    <name type="scientific">Klebsiella pneumoniae</name>
    <dbReference type="NCBI Taxonomy" id="573"/>
    <lineage>
        <taxon>Bacteria</taxon>
        <taxon>Pseudomonadati</taxon>
        <taxon>Pseudomonadota</taxon>
        <taxon>Gammaproteobacteria</taxon>
        <taxon>Enterobacterales</taxon>
        <taxon>Enterobacteriaceae</taxon>
        <taxon>Klebsiella/Raoultella group</taxon>
        <taxon>Klebsiella</taxon>
        <taxon>Klebsiella pneumoniae complex</taxon>
    </lineage>
</organism>
<dbReference type="Proteomes" id="UP000507695">
    <property type="component" value="Unassembled WGS sequence"/>
</dbReference>
<dbReference type="PANTHER" id="PTHR41287:SF1">
    <property type="entry name" value="PROTEIN YMFN"/>
    <property type="match status" value="1"/>
</dbReference>
<dbReference type="Pfam" id="PF20441">
    <property type="entry name" value="TerL_nuclease"/>
    <property type="match status" value="1"/>
</dbReference>
<dbReference type="InterPro" id="IPR005021">
    <property type="entry name" value="Terminase_largesu-like"/>
</dbReference>
<accession>A0A4P0XYP7</accession>
<dbReference type="GO" id="GO:0004519">
    <property type="term" value="F:endonuclease activity"/>
    <property type="evidence" value="ECO:0007669"/>
    <property type="project" value="InterPro"/>
</dbReference>
<dbReference type="InterPro" id="IPR046462">
    <property type="entry name" value="TerL_nuclease"/>
</dbReference>
<evidence type="ECO:0000259" key="1">
    <source>
        <dbReference type="Pfam" id="PF20441"/>
    </source>
</evidence>
<reference evidence="2" key="1">
    <citation type="submission" date="2019-04" db="EMBL/GenBank/DDBJ databases">
        <authorList>
            <consortium name="Pathogen Informatics"/>
        </authorList>
    </citation>
    <scope>NUCLEOTIDE SEQUENCE</scope>
    <source>
        <strain evidence="2">NCTC9183</strain>
    </source>
</reference>
<dbReference type="AlphaFoldDB" id="A0A4P0XYP7"/>
<feature type="domain" description="Terminase large subunit-like endonuclease" evidence="1">
    <location>
        <begin position="10"/>
        <end position="87"/>
    </location>
</feature>
<dbReference type="PANTHER" id="PTHR41287">
    <property type="match status" value="1"/>
</dbReference>
<dbReference type="EMBL" id="CABDVL010000003">
    <property type="protein sequence ID" value="VTM54600.1"/>
    <property type="molecule type" value="Genomic_DNA"/>
</dbReference>
<gene>
    <name evidence="2" type="ORF">NCTC9183_03106</name>
</gene>
<proteinExistence type="predicted"/>
<protein>
    <submittedName>
        <fullName evidence="2">Putative phage terminase, large subunit</fullName>
    </submittedName>
</protein>
<name>A0A4P0XYP7_KLEPN</name>